<keyword evidence="5 10" id="KW-0378">Hydrolase</keyword>
<evidence type="ECO:0000313" key="11">
    <source>
        <dbReference type="Proteomes" id="UP000007013"/>
    </source>
</evidence>
<evidence type="ECO:0000256" key="8">
    <source>
        <dbReference type="SAM" id="SignalP"/>
    </source>
</evidence>
<dbReference type="CAZy" id="GH51">
    <property type="family name" value="Glycoside Hydrolase Family 51"/>
</dbReference>
<dbReference type="EC" id="3.2.1.55" evidence="4"/>
<dbReference type="InterPro" id="IPR010720">
    <property type="entry name" value="Alpha-L-AF_C"/>
</dbReference>
<dbReference type="Gene3D" id="2.60.40.1180">
    <property type="entry name" value="Golgi alpha-mannosidase II"/>
    <property type="match status" value="1"/>
</dbReference>
<dbReference type="PANTHER" id="PTHR43576">
    <property type="entry name" value="ALPHA-L-ARABINOFURANOSIDASE C-RELATED"/>
    <property type="match status" value="1"/>
</dbReference>
<evidence type="ECO:0000313" key="10">
    <source>
        <dbReference type="EMBL" id="ACB77608.1"/>
    </source>
</evidence>
<feature type="chain" id="PRO_5002774392" description="non-reducing end alpha-L-arabinofuranosidase" evidence="8">
    <location>
        <begin position="21"/>
        <end position="662"/>
    </location>
</feature>
<dbReference type="AlphaFoldDB" id="B1ZRF8"/>
<keyword evidence="6" id="KW-0119">Carbohydrate metabolism</keyword>
<keyword evidence="7 10" id="KW-0326">Glycosidase</keyword>
<dbReference type="InterPro" id="IPR013780">
    <property type="entry name" value="Glyco_hydro_b"/>
</dbReference>
<dbReference type="SMART" id="SM00813">
    <property type="entry name" value="Alpha-L-AF_C"/>
    <property type="match status" value="1"/>
</dbReference>
<dbReference type="HOGENOM" id="CLU_017810_0_0_0"/>
<sequence>MKSLKLLRVALGLLALPLTAALGAASIEVKVDAAKQGAPINPYIYGQFIEHLGRCIYGGIWAEMLEDRKFYFPITADYAPYRDLKDSNFPVVGASPWQIIGEPAAVSMSKEQVFVGEHVPVVKAGAGLRQRDLGVVAGRRYEGYVWARPVSGDAEIEVTLVWGENAADRAAQKLTFSAGDYRKQNFAFTPKATLERGAMLELRVLRGDVRLGPPSLMPADNVRGMRPDTLALLKQLNGTIYRWPGGNFVSGYDWRDGIGDRDRRPPRKNPAWTGVEHNDFGTDEFIAFCREIGTEPMIAANTGFGDAYSAAQWVEYCNAASDTIGGGWRVKNGQEKPYGVKYWCVGNEMFGPWQIGYMQLHHYTLKHNWVAAAMWKVDPTLQLSGVGDLDTVPPILDTGAPKRPIGWSQGMLENCADYMTLLSEHFYRGRLPWTQEGRADLVTHVGMLRESIRNKAEGHRKLQASLPNLKGRIVPIAMDEWNYWHREYVYGELGCIYDMADGLGTAAGLHEYFRNSDLIHMAHYAQTVNVIGAIKTTKIAAEMETTGLVLQLYRAHFGQKPLLLAGIPEPYDVAAALTNDGRTLTVSVVNPTNEQLAVQLHSAGLALAGGGTRWHITGPEPTSHNTPGQPRVVDIQRTNDIAADGPLLAPAMSATLFALPVK</sequence>
<evidence type="ECO:0000259" key="9">
    <source>
        <dbReference type="SMART" id="SM00813"/>
    </source>
</evidence>
<dbReference type="GO" id="GO:0046556">
    <property type="term" value="F:alpha-L-arabinofuranosidase activity"/>
    <property type="evidence" value="ECO:0007669"/>
    <property type="project" value="UniProtKB-EC"/>
</dbReference>
<dbReference type="KEGG" id="ote:Oter_4336"/>
<feature type="domain" description="Alpha-L-arabinofuranosidase C-terminal" evidence="9">
    <location>
        <begin position="479"/>
        <end position="653"/>
    </location>
</feature>
<dbReference type="InterPro" id="IPR017853">
    <property type="entry name" value="GH"/>
</dbReference>
<proteinExistence type="inferred from homology"/>
<keyword evidence="8" id="KW-0732">Signal</keyword>
<dbReference type="SUPFAM" id="SSF51445">
    <property type="entry name" value="(Trans)glycosidases"/>
    <property type="match status" value="1"/>
</dbReference>
<evidence type="ECO:0000256" key="5">
    <source>
        <dbReference type="ARBA" id="ARBA00022801"/>
    </source>
</evidence>
<dbReference type="STRING" id="452637.Oter_4336"/>
<dbReference type="Pfam" id="PF06964">
    <property type="entry name" value="Alpha-L-AF_C"/>
    <property type="match status" value="1"/>
</dbReference>
<dbReference type="eggNOG" id="COG3534">
    <property type="taxonomic scope" value="Bacteria"/>
</dbReference>
<name>B1ZRF8_OPITP</name>
<dbReference type="SUPFAM" id="SSF51011">
    <property type="entry name" value="Glycosyl hydrolase domain"/>
    <property type="match status" value="1"/>
</dbReference>
<evidence type="ECO:0000256" key="3">
    <source>
        <dbReference type="ARBA" id="ARBA00011165"/>
    </source>
</evidence>
<dbReference type="Gene3D" id="3.20.20.80">
    <property type="entry name" value="Glycosidases"/>
    <property type="match status" value="1"/>
</dbReference>
<organism evidence="10 11">
    <name type="scientific">Opitutus terrae (strain DSM 11246 / JCM 15787 / PB90-1)</name>
    <dbReference type="NCBI Taxonomy" id="452637"/>
    <lineage>
        <taxon>Bacteria</taxon>
        <taxon>Pseudomonadati</taxon>
        <taxon>Verrucomicrobiota</taxon>
        <taxon>Opitutia</taxon>
        <taxon>Opitutales</taxon>
        <taxon>Opitutaceae</taxon>
        <taxon>Opitutus</taxon>
    </lineage>
</organism>
<comment type="similarity">
    <text evidence="2">Belongs to the glycosyl hydrolase 51 family.</text>
</comment>
<evidence type="ECO:0000256" key="1">
    <source>
        <dbReference type="ARBA" id="ARBA00001462"/>
    </source>
</evidence>
<reference evidence="10 11" key="1">
    <citation type="journal article" date="2011" name="J. Bacteriol.">
        <title>Genome sequence of the verrucomicrobium Opitutus terrae PB90-1, an abundant inhabitant of rice paddy soil ecosystems.</title>
        <authorList>
            <person name="van Passel M.W."/>
            <person name="Kant R."/>
            <person name="Palva A."/>
            <person name="Copeland A."/>
            <person name="Lucas S."/>
            <person name="Lapidus A."/>
            <person name="Glavina del Rio T."/>
            <person name="Pitluck S."/>
            <person name="Goltsman E."/>
            <person name="Clum A."/>
            <person name="Sun H."/>
            <person name="Schmutz J."/>
            <person name="Larimer F.W."/>
            <person name="Land M.L."/>
            <person name="Hauser L."/>
            <person name="Kyrpides N."/>
            <person name="Mikhailova N."/>
            <person name="Richardson P.P."/>
            <person name="Janssen P.H."/>
            <person name="de Vos W.M."/>
            <person name="Smidt H."/>
        </authorList>
    </citation>
    <scope>NUCLEOTIDE SEQUENCE [LARGE SCALE GENOMIC DNA]</scope>
    <source>
        <strain evidence="11">DSM 11246 / JCM 15787 / PB90-1</strain>
    </source>
</reference>
<dbReference type="Pfam" id="PF22848">
    <property type="entry name" value="ASD1_dom"/>
    <property type="match status" value="1"/>
</dbReference>
<gene>
    <name evidence="10" type="ordered locus">Oter_4336</name>
</gene>
<comment type="catalytic activity">
    <reaction evidence="1">
        <text>Hydrolysis of terminal non-reducing alpha-L-arabinofuranoside residues in alpha-L-arabinosides.</text>
        <dbReference type="EC" id="3.2.1.55"/>
    </reaction>
</comment>
<comment type="subunit">
    <text evidence="3">Homohexamer; trimer of dimers.</text>
</comment>
<dbReference type="RefSeq" id="WP_012377134.1">
    <property type="nucleotide sequence ID" value="NC_010571.1"/>
</dbReference>
<dbReference type="GO" id="GO:0046373">
    <property type="term" value="P:L-arabinose metabolic process"/>
    <property type="evidence" value="ECO:0007669"/>
    <property type="project" value="InterPro"/>
</dbReference>
<dbReference type="PANTHER" id="PTHR43576:SF2">
    <property type="entry name" value="INTRACELLULAR EXO-ALPHA-L-ARABINOFURANOSIDASE 2"/>
    <property type="match status" value="1"/>
</dbReference>
<keyword evidence="11" id="KW-1185">Reference proteome</keyword>
<accession>B1ZRF8</accession>
<dbReference type="EMBL" id="CP001032">
    <property type="protein sequence ID" value="ACB77608.1"/>
    <property type="molecule type" value="Genomic_DNA"/>
</dbReference>
<feature type="signal peptide" evidence="8">
    <location>
        <begin position="1"/>
        <end position="20"/>
    </location>
</feature>
<protein>
    <recommendedName>
        <fullName evidence="4">non-reducing end alpha-L-arabinofuranosidase</fullName>
        <ecNumber evidence="4">3.2.1.55</ecNumber>
    </recommendedName>
</protein>
<dbReference type="OrthoDB" id="9758333at2"/>
<evidence type="ECO:0000256" key="6">
    <source>
        <dbReference type="ARBA" id="ARBA00023277"/>
    </source>
</evidence>
<evidence type="ECO:0000256" key="4">
    <source>
        <dbReference type="ARBA" id="ARBA00012670"/>
    </source>
</evidence>
<dbReference type="Proteomes" id="UP000007013">
    <property type="component" value="Chromosome"/>
</dbReference>
<evidence type="ECO:0000256" key="2">
    <source>
        <dbReference type="ARBA" id="ARBA00007186"/>
    </source>
</evidence>
<dbReference type="GO" id="GO:0000272">
    <property type="term" value="P:polysaccharide catabolic process"/>
    <property type="evidence" value="ECO:0007669"/>
    <property type="project" value="TreeGrafter"/>
</dbReference>
<dbReference type="InterPro" id="IPR055235">
    <property type="entry name" value="ASD1_cat"/>
</dbReference>
<evidence type="ECO:0000256" key="7">
    <source>
        <dbReference type="ARBA" id="ARBA00023295"/>
    </source>
</evidence>